<evidence type="ECO:0000256" key="1">
    <source>
        <dbReference type="ARBA" id="ARBA00023002"/>
    </source>
</evidence>
<evidence type="ECO:0000313" key="4">
    <source>
        <dbReference type="Proteomes" id="UP000540568"/>
    </source>
</evidence>
<organism evidence="3 4">
    <name type="scientific">Promicromonospora sukumoe</name>
    <dbReference type="NCBI Taxonomy" id="88382"/>
    <lineage>
        <taxon>Bacteria</taxon>
        <taxon>Bacillati</taxon>
        <taxon>Actinomycetota</taxon>
        <taxon>Actinomycetes</taxon>
        <taxon>Micrococcales</taxon>
        <taxon>Promicromonosporaceae</taxon>
        <taxon>Promicromonospora</taxon>
    </lineage>
</organism>
<dbReference type="PANTHER" id="PTHR43244:SF1">
    <property type="entry name" value="5,10-METHYLENETETRAHYDROMETHANOPTERIN REDUCTASE"/>
    <property type="match status" value="1"/>
</dbReference>
<proteinExistence type="predicted"/>
<dbReference type="InterPro" id="IPR036661">
    <property type="entry name" value="Luciferase-like_sf"/>
</dbReference>
<evidence type="ECO:0000259" key="2">
    <source>
        <dbReference type="Pfam" id="PF00296"/>
    </source>
</evidence>
<dbReference type="CDD" id="cd01097">
    <property type="entry name" value="Tetrahydromethanopterin_reductase"/>
    <property type="match status" value="1"/>
</dbReference>
<dbReference type="SUPFAM" id="SSF51679">
    <property type="entry name" value="Bacterial luciferase-like"/>
    <property type="match status" value="1"/>
</dbReference>
<keyword evidence="1" id="KW-0560">Oxidoreductase</keyword>
<dbReference type="EMBL" id="JACGWV010000001">
    <property type="protein sequence ID" value="MBA8807638.1"/>
    <property type="molecule type" value="Genomic_DNA"/>
</dbReference>
<dbReference type="InterPro" id="IPR050564">
    <property type="entry name" value="F420-G6PD/mer"/>
</dbReference>
<dbReference type="Proteomes" id="UP000540568">
    <property type="component" value="Unassembled WGS sequence"/>
</dbReference>
<sequence>MTDYGHDLTFGAFITPVASPAHQPVELAILSEKAGLDMVGFQDHPYQPALQDTWTLMSYVAARTERVRVVGNVLSLPLRSPVTLARGAAALDRLSGGRVEMGLGAGAYWDGVVAMGGRRLTKGESVEALEEAVAVLRGLWATNERGGFRFDGRYYTVAGARRGPVLAHHVPIHIGAYGPRMLRLTGRVADGWLPSLSYLPDGLDSLAGMSEQIDDAAVAAGRDPAAIVRLLNIGGRFTTRADGVFDGPPEHWAEQIAEVTLNTGVSGFFLMSDTPAEIESFGQEIAPRVRELVAAARAH</sequence>
<gene>
    <name evidence="3" type="ORF">FHX71_001580</name>
</gene>
<protein>
    <submittedName>
        <fullName evidence="3">Alkanesulfonate monooxygenase SsuD/methylene tetrahydromethanopterin reductase-like flavin-dependent oxidoreductase (Luciferase family)</fullName>
    </submittedName>
</protein>
<dbReference type="InterPro" id="IPR011251">
    <property type="entry name" value="Luciferase-like_dom"/>
</dbReference>
<dbReference type="Pfam" id="PF00296">
    <property type="entry name" value="Bac_luciferase"/>
    <property type="match status" value="1"/>
</dbReference>
<evidence type="ECO:0000313" key="3">
    <source>
        <dbReference type="EMBL" id="MBA8807638.1"/>
    </source>
</evidence>
<dbReference type="RefSeq" id="WP_182615178.1">
    <property type="nucleotide sequence ID" value="NZ_BAAATF010000007.1"/>
</dbReference>
<dbReference type="PANTHER" id="PTHR43244">
    <property type="match status" value="1"/>
</dbReference>
<keyword evidence="3" id="KW-0503">Monooxygenase</keyword>
<dbReference type="AlphaFoldDB" id="A0A7W3J7F2"/>
<name>A0A7W3J7F2_9MICO</name>
<dbReference type="GO" id="GO:0016705">
    <property type="term" value="F:oxidoreductase activity, acting on paired donors, with incorporation or reduction of molecular oxygen"/>
    <property type="evidence" value="ECO:0007669"/>
    <property type="project" value="InterPro"/>
</dbReference>
<keyword evidence="4" id="KW-1185">Reference proteome</keyword>
<comment type="caution">
    <text evidence="3">The sequence shown here is derived from an EMBL/GenBank/DDBJ whole genome shotgun (WGS) entry which is preliminary data.</text>
</comment>
<accession>A0A7W3J7F2</accession>
<dbReference type="GO" id="GO:0004497">
    <property type="term" value="F:monooxygenase activity"/>
    <property type="evidence" value="ECO:0007669"/>
    <property type="project" value="UniProtKB-KW"/>
</dbReference>
<dbReference type="Gene3D" id="3.20.20.30">
    <property type="entry name" value="Luciferase-like domain"/>
    <property type="match status" value="1"/>
</dbReference>
<feature type="domain" description="Luciferase-like" evidence="2">
    <location>
        <begin position="20"/>
        <end position="227"/>
    </location>
</feature>
<reference evidence="3 4" key="1">
    <citation type="submission" date="2020-07" db="EMBL/GenBank/DDBJ databases">
        <title>Sequencing the genomes of 1000 actinobacteria strains.</title>
        <authorList>
            <person name="Klenk H.-P."/>
        </authorList>
    </citation>
    <scope>NUCLEOTIDE SEQUENCE [LARGE SCALE GENOMIC DNA]</scope>
    <source>
        <strain evidence="3 4">DSM 44121</strain>
    </source>
</reference>